<protein>
    <submittedName>
        <fullName evidence="1">Uncharacterized protein</fullName>
    </submittedName>
</protein>
<keyword evidence="2" id="KW-1185">Reference proteome</keyword>
<proteinExistence type="predicted"/>
<dbReference type="Proteomes" id="UP000245942">
    <property type="component" value="Unassembled WGS sequence"/>
</dbReference>
<dbReference type="AlphaFoldDB" id="A0A316U2D4"/>
<evidence type="ECO:0000313" key="2">
    <source>
        <dbReference type="Proteomes" id="UP000245942"/>
    </source>
</evidence>
<reference evidence="1 2" key="1">
    <citation type="journal article" date="2018" name="Mol. Biol. Evol.">
        <title>Broad Genomic Sampling Reveals a Smut Pathogenic Ancestry of the Fungal Clade Ustilaginomycotina.</title>
        <authorList>
            <person name="Kijpornyongpan T."/>
            <person name="Mondo S.J."/>
            <person name="Barry K."/>
            <person name="Sandor L."/>
            <person name="Lee J."/>
            <person name="Lipzen A."/>
            <person name="Pangilinan J."/>
            <person name="LaButti K."/>
            <person name="Hainaut M."/>
            <person name="Henrissat B."/>
            <person name="Grigoriev I.V."/>
            <person name="Spatafora J.W."/>
            <person name="Aime M.C."/>
        </authorList>
    </citation>
    <scope>NUCLEOTIDE SEQUENCE [LARGE SCALE GENOMIC DNA]</scope>
    <source>
        <strain evidence="1 2">MCA 4718</strain>
    </source>
</reference>
<name>A0A316U2D4_9BASI</name>
<dbReference type="RefSeq" id="XP_025346662.1">
    <property type="nucleotide sequence ID" value="XM_025495263.1"/>
</dbReference>
<dbReference type="GeneID" id="37016997"/>
<gene>
    <name evidence="1" type="ORF">BCV69DRAFT_41681</name>
</gene>
<dbReference type="EMBL" id="KZ819331">
    <property type="protein sequence ID" value="PWN19502.1"/>
    <property type="molecule type" value="Genomic_DNA"/>
</dbReference>
<accession>A0A316U2D4</accession>
<organism evidence="1 2">
    <name type="scientific">Pseudomicrostroma glucosiphilum</name>
    <dbReference type="NCBI Taxonomy" id="1684307"/>
    <lineage>
        <taxon>Eukaryota</taxon>
        <taxon>Fungi</taxon>
        <taxon>Dikarya</taxon>
        <taxon>Basidiomycota</taxon>
        <taxon>Ustilaginomycotina</taxon>
        <taxon>Exobasidiomycetes</taxon>
        <taxon>Microstromatales</taxon>
        <taxon>Microstromatales incertae sedis</taxon>
        <taxon>Pseudomicrostroma</taxon>
    </lineage>
</organism>
<evidence type="ECO:0000313" key="1">
    <source>
        <dbReference type="EMBL" id="PWN19502.1"/>
    </source>
</evidence>
<sequence length="190" mass="21558">MLRRSKGQKGLISHDAVDVAQPLCWQWITMGPHDHATGLPMRSLRGKGAERNPLVVTVSARKVHGRTAHYGWRTAVPSSWEDYNPAACNVLAELWLTNLLREQGIQPVSLIAGVYRRITPSIVDRLVENLPEYRREPIATALLRDRRQMKWRVNTQNTGMTVNCLNGSEAACVTRRLHGYVRRRSRDATL</sequence>